<sequence>MSGLHRRYLLLRSKAAIVVEDMQSNTEISLITRMKCLSKGFLSRSYFLYDLENKNYKYYLSDYERKKTRFINEEDAIILNNKIIFDSMARDRIKTPTIYSIILNGKIYPYYNKVKINNSDELIDQIKKEGKIVLKPYIGADGGEGIYICEYIDGNLLFNGNRVEKVDIDKIINKLNKYIVTEYIEQHEYSSTIFPDSVNTIRIITMEDPNTQEVFMPIAIHRIGTSRTKNVDNWDKGGLSAKVDIDTGILGKATCKPINNKMKWYSNHPDTNAQIEGIEIPSWDIIREKIFLLAQSMPFLKYVGWDVVVTKNSEVSIIEANNCSGVNVLQVHEPLLLDERIEDFYEYYKII</sequence>
<dbReference type="Pfam" id="PF14397">
    <property type="entry name" value="ATPgrasp_ST"/>
    <property type="match status" value="1"/>
</dbReference>
<evidence type="ECO:0000313" key="2">
    <source>
        <dbReference type="EMBL" id="MCR2045368.1"/>
    </source>
</evidence>
<gene>
    <name evidence="2" type="ORF">NSA23_14790</name>
</gene>
<comment type="caution">
    <text evidence="2">The sequence shown here is derived from an EMBL/GenBank/DDBJ whole genome shotgun (WGS) entry which is preliminary data.</text>
</comment>
<organism evidence="2 3">
    <name type="scientific">Anaerosalibacter massiliensis</name>
    <dbReference type="NCBI Taxonomy" id="1347392"/>
    <lineage>
        <taxon>Bacteria</taxon>
        <taxon>Bacillati</taxon>
        <taxon>Bacillota</taxon>
        <taxon>Tissierellia</taxon>
        <taxon>Tissierellales</taxon>
        <taxon>Sporanaerobacteraceae</taxon>
        <taxon>Anaerosalibacter</taxon>
    </lineage>
</organism>
<evidence type="ECO:0000313" key="3">
    <source>
        <dbReference type="Proteomes" id="UP001142078"/>
    </source>
</evidence>
<keyword evidence="3" id="KW-1185">Reference proteome</keyword>
<reference evidence="2" key="1">
    <citation type="submission" date="2022-07" db="EMBL/GenBank/DDBJ databases">
        <title>Enhanced cultured diversity of the mouse gut microbiota enables custom-made synthetic communities.</title>
        <authorList>
            <person name="Afrizal A."/>
        </authorList>
    </citation>
    <scope>NUCLEOTIDE SEQUENCE</scope>
    <source>
        <strain evidence="2">DSM 29482</strain>
    </source>
</reference>
<proteinExistence type="predicted"/>
<dbReference type="EMBL" id="JANJZL010000016">
    <property type="protein sequence ID" value="MCR2045368.1"/>
    <property type="molecule type" value="Genomic_DNA"/>
</dbReference>
<accession>A0A9X2MKU4</accession>
<evidence type="ECO:0000259" key="1">
    <source>
        <dbReference type="Pfam" id="PF14397"/>
    </source>
</evidence>
<dbReference type="SUPFAM" id="SSF56059">
    <property type="entry name" value="Glutathione synthetase ATP-binding domain-like"/>
    <property type="match status" value="1"/>
</dbReference>
<feature type="domain" description="Alpha-L-glutamate ligase-related protein ATP-grasp" evidence="1">
    <location>
        <begin position="72"/>
        <end position="333"/>
    </location>
</feature>
<dbReference type="Proteomes" id="UP001142078">
    <property type="component" value="Unassembled WGS sequence"/>
</dbReference>
<dbReference type="RefSeq" id="WP_257490706.1">
    <property type="nucleotide sequence ID" value="NZ_JANJZL010000016.1"/>
</dbReference>
<name>A0A9X2MKU4_9FIRM</name>
<dbReference type="InterPro" id="IPR039523">
    <property type="entry name" value="RimK-rel_E_lig_ATP-grasp"/>
</dbReference>
<protein>
    <recommendedName>
        <fullName evidence="1">Alpha-L-glutamate ligase-related protein ATP-grasp domain-containing protein</fullName>
    </recommendedName>
</protein>
<dbReference type="AlphaFoldDB" id="A0A9X2MKU4"/>